<name>A0A6S6Y038_9PROT</name>
<dbReference type="GO" id="GO:0005536">
    <property type="term" value="F:D-glucose binding"/>
    <property type="evidence" value="ECO:0007669"/>
    <property type="project" value="InterPro"/>
</dbReference>
<dbReference type="Proteomes" id="UP000515733">
    <property type="component" value="Chromosome"/>
</dbReference>
<dbReference type="KEGG" id="doe:DENOEST_3574"/>
<keyword evidence="2 4" id="KW-0418">Kinase</keyword>
<organism evidence="4 5">
    <name type="scientific">Denitratisoma oestradiolicum</name>
    <dbReference type="NCBI Taxonomy" id="311182"/>
    <lineage>
        <taxon>Bacteria</taxon>
        <taxon>Pseudomonadati</taxon>
        <taxon>Pseudomonadota</taxon>
        <taxon>Betaproteobacteria</taxon>
        <taxon>Nitrosomonadales</taxon>
        <taxon>Sterolibacteriaceae</taxon>
        <taxon>Denitratisoma</taxon>
    </lineage>
</organism>
<dbReference type="Pfam" id="PF02685">
    <property type="entry name" value="Glucokinase"/>
    <property type="match status" value="1"/>
</dbReference>
<dbReference type="InterPro" id="IPR043129">
    <property type="entry name" value="ATPase_NBD"/>
</dbReference>
<dbReference type="AlphaFoldDB" id="A0A6S6Y038"/>
<evidence type="ECO:0000313" key="4">
    <source>
        <dbReference type="EMBL" id="CAB1370728.1"/>
    </source>
</evidence>
<dbReference type="InterPro" id="IPR003836">
    <property type="entry name" value="Glucokinase"/>
</dbReference>
<proteinExistence type="inferred from homology"/>
<evidence type="ECO:0000256" key="1">
    <source>
        <dbReference type="ARBA" id="ARBA00022679"/>
    </source>
</evidence>
<dbReference type="CDD" id="cd24008">
    <property type="entry name" value="ASKHA_NBD_GLK"/>
    <property type="match status" value="1"/>
</dbReference>
<gene>
    <name evidence="4" type="primary">glk</name>
    <name evidence="4" type="ORF">DENOEST_3574</name>
</gene>
<dbReference type="GO" id="GO:0006096">
    <property type="term" value="P:glycolytic process"/>
    <property type="evidence" value="ECO:0007669"/>
    <property type="project" value="InterPro"/>
</dbReference>
<dbReference type="PANTHER" id="PTHR47690">
    <property type="entry name" value="GLUCOKINASE"/>
    <property type="match status" value="1"/>
</dbReference>
<keyword evidence="5" id="KW-1185">Reference proteome</keyword>
<evidence type="ECO:0000256" key="2">
    <source>
        <dbReference type="ARBA" id="ARBA00022777"/>
    </source>
</evidence>
<dbReference type="EMBL" id="LR778301">
    <property type="protein sequence ID" value="CAB1370728.1"/>
    <property type="molecule type" value="Genomic_DNA"/>
</dbReference>
<dbReference type="GO" id="GO:0005829">
    <property type="term" value="C:cytosol"/>
    <property type="evidence" value="ECO:0007669"/>
    <property type="project" value="TreeGrafter"/>
</dbReference>
<dbReference type="PANTHER" id="PTHR47690:SF1">
    <property type="entry name" value="GLUCOKINASE"/>
    <property type="match status" value="1"/>
</dbReference>
<evidence type="ECO:0000256" key="3">
    <source>
        <dbReference type="RuleBase" id="RU004046"/>
    </source>
</evidence>
<keyword evidence="1 4" id="KW-0808">Transferase</keyword>
<dbReference type="Gene3D" id="3.30.420.40">
    <property type="match status" value="1"/>
</dbReference>
<protein>
    <submittedName>
        <fullName evidence="4">Glucokinase</fullName>
        <ecNumber evidence="4">2.7.1.2</ecNumber>
    </submittedName>
</protein>
<dbReference type="NCBIfam" id="TIGR00749">
    <property type="entry name" value="glk"/>
    <property type="match status" value="1"/>
</dbReference>
<dbReference type="OrthoDB" id="257751at2"/>
<dbReference type="GO" id="GO:0005524">
    <property type="term" value="F:ATP binding"/>
    <property type="evidence" value="ECO:0007669"/>
    <property type="project" value="InterPro"/>
</dbReference>
<comment type="similarity">
    <text evidence="3">Belongs to the bacterial glucokinase family.</text>
</comment>
<dbReference type="InterPro" id="IPR050201">
    <property type="entry name" value="Bacterial_glucokinase"/>
</dbReference>
<reference evidence="4 5" key="1">
    <citation type="submission" date="2020-03" db="EMBL/GenBank/DDBJ databases">
        <authorList>
            <consortium name="Genoscope - CEA"/>
            <person name="William W."/>
        </authorList>
    </citation>
    <scope>NUCLEOTIDE SEQUENCE [LARGE SCALE GENOMIC DNA]</scope>
    <source>
        <strain evidence="5">DSM 16959</strain>
    </source>
</reference>
<dbReference type="EC" id="2.7.1.2" evidence="4"/>
<evidence type="ECO:0000313" key="5">
    <source>
        <dbReference type="Proteomes" id="UP000515733"/>
    </source>
</evidence>
<sequence length="306" mass="31875">MRLCGDIGGTKALLALADETGTLHARRRLECANYGNFTDLLAEYLGGLDSTPTGGCLAVAGPIADDGRSARLTNLPWTLDAAKLEQRFGLPGLRLINDFAAAALGVTVAPPATLLTLQPGLPLADGVKLVVGAGTGLGMAVLVPTPEGWRVLPGEGGHVAFAPADEIQLALWQHLHARHGRVTWERVASGMGIRAMHRFLGGADIEPELIAARALTSAHSTEGRTMEMFLATYGAFVGDMALALMARGGVYLAGGITAKILPLMQSGPFLTAFNAKVEHAALATRMPVHVVTEPELGLRGAVLAAI</sequence>
<dbReference type="RefSeq" id="WP_145769461.1">
    <property type="nucleotide sequence ID" value="NZ_LR778301.1"/>
</dbReference>
<accession>A0A6S6Y038</accession>
<dbReference type="Gene3D" id="3.40.367.20">
    <property type="match status" value="1"/>
</dbReference>
<dbReference type="SUPFAM" id="SSF53067">
    <property type="entry name" value="Actin-like ATPase domain"/>
    <property type="match status" value="1"/>
</dbReference>
<dbReference type="GO" id="GO:0004340">
    <property type="term" value="F:glucokinase activity"/>
    <property type="evidence" value="ECO:0007669"/>
    <property type="project" value="UniProtKB-EC"/>
</dbReference>